<dbReference type="PANTHER" id="PTHR40077:SF2">
    <property type="entry name" value="MEMBRANE PROTEIN"/>
    <property type="match status" value="1"/>
</dbReference>
<evidence type="ECO:0000256" key="6">
    <source>
        <dbReference type="SAM" id="Phobius"/>
    </source>
</evidence>
<comment type="caution">
    <text evidence="8">The sequence shown here is derived from an EMBL/GenBank/DDBJ whole genome shotgun (WGS) entry which is preliminary data.</text>
</comment>
<evidence type="ECO:0000259" key="7">
    <source>
        <dbReference type="Pfam" id="PF12823"/>
    </source>
</evidence>
<feature type="transmembrane region" description="Helical" evidence="6">
    <location>
        <begin position="73"/>
        <end position="91"/>
    </location>
</feature>
<evidence type="ECO:0000256" key="4">
    <source>
        <dbReference type="ARBA" id="ARBA00022989"/>
    </source>
</evidence>
<dbReference type="EMBL" id="BAAAQM010000052">
    <property type="protein sequence ID" value="GAA1994734.1"/>
    <property type="molecule type" value="Genomic_DNA"/>
</dbReference>
<keyword evidence="5 6" id="KW-0472">Membrane</keyword>
<organism evidence="8 9">
    <name type="scientific">Catenulispora subtropica</name>
    <dbReference type="NCBI Taxonomy" id="450798"/>
    <lineage>
        <taxon>Bacteria</taxon>
        <taxon>Bacillati</taxon>
        <taxon>Actinomycetota</taxon>
        <taxon>Actinomycetes</taxon>
        <taxon>Catenulisporales</taxon>
        <taxon>Catenulisporaceae</taxon>
        <taxon>Catenulispora</taxon>
    </lineage>
</organism>
<proteinExistence type="predicted"/>
<evidence type="ECO:0000313" key="9">
    <source>
        <dbReference type="Proteomes" id="UP001499854"/>
    </source>
</evidence>
<name>A0ABN2SYT3_9ACTN</name>
<feature type="transmembrane region" description="Helical" evidence="6">
    <location>
        <begin position="12"/>
        <end position="36"/>
    </location>
</feature>
<keyword evidence="9" id="KW-1185">Reference proteome</keyword>
<evidence type="ECO:0000256" key="3">
    <source>
        <dbReference type="ARBA" id="ARBA00022692"/>
    </source>
</evidence>
<evidence type="ECO:0000256" key="2">
    <source>
        <dbReference type="ARBA" id="ARBA00022475"/>
    </source>
</evidence>
<dbReference type="RefSeq" id="WP_344661357.1">
    <property type="nucleotide sequence ID" value="NZ_BAAAQM010000052.1"/>
</dbReference>
<keyword evidence="2" id="KW-1003">Cell membrane</keyword>
<dbReference type="Proteomes" id="UP001499854">
    <property type="component" value="Unassembled WGS sequence"/>
</dbReference>
<keyword evidence="4 6" id="KW-1133">Transmembrane helix</keyword>
<sequence>MTTLTSGAITRYRVMALFTGTMLLLLTFVVIPLQLWAHNKTLEKPVSIVHGYGYMVYLIVALDLCLRARYKPVRTILIMLVGVVPFLAFYYERIVVRDTQRLLEEAQERAAAKKAKQAAKAAKAAVAAQAVPEPETRPEPARAE</sequence>
<dbReference type="Pfam" id="PF12823">
    <property type="entry name" value="DUF3817"/>
    <property type="match status" value="1"/>
</dbReference>
<comment type="subcellular location">
    <subcellularLocation>
        <location evidence="1">Cell membrane</location>
        <topology evidence="1">Multi-pass membrane protein</topology>
    </subcellularLocation>
</comment>
<accession>A0ABN2SYT3</accession>
<keyword evidence="3 6" id="KW-0812">Transmembrane</keyword>
<evidence type="ECO:0000256" key="1">
    <source>
        <dbReference type="ARBA" id="ARBA00004651"/>
    </source>
</evidence>
<dbReference type="NCBIfam" id="TIGR03954">
    <property type="entry name" value="integ_memb_HG"/>
    <property type="match status" value="1"/>
</dbReference>
<protein>
    <recommendedName>
        <fullName evidence="7">DUF3817 domain-containing protein</fullName>
    </recommendedName>
</protein>
<dbReference type="InterPro" id="IPR023845">
    <property type="entry name" value="DUF3817_TM"/>
</dbReference>
<gene>
    <name evidence="8" type="ORF">GCM10009838_68940</name>
</gene>
<evidence type="ECO:0000256" key="5">
    <source>
        <dbReference type="ARBA" id="ARBA00023136"/>
    </source>
</evidence>
<feature type="transmembrane region" description="Helical" evidence="6">
    <location>
        <begin position="48"/>
        <end position="66"/>
    </location>
</feature>
<reference evidence="8 9" key="1">
    <citation type="journal article" date="2019" name="Int. J. Syst. Evol. Microbiol.">
        <title>The Global Catalogue of Microorganisms (GCM) 10K type strain sequencing project: providing services to taxonomists for standard genome sequencing and annotation.</title>
        <authorList>
            <consortium name="The Broad Institute Genomics Platform"/>
            <consortium name="The Broad Institute Genome Sequencing Center for Infectious Disease"/>
            <person name="Wu L."/>
            <person name="Ma J."/>
        </authorList>
    </citation>
    <scope>NUCLEOTIDE SEQUENCE [LARGE SCALE GENOMIC DNA]</scope>
    <source>
        <strain evidence="8 9">JCM 16013</strain>
    </source>
</reference>
<feature type="domain" description="DUF3817" evidence="7">
    <location>
        <begin position="10"/>
        <end position="96"/>
    </location>
</feature>
<dbReference type="PANTHER" id="PTHR40077">
    <property type="entry name" value="MEMBRANE PROTEIN-RELATED"/>
    <property type="match status" value="1"/>
</dbReference>
<evidence type="ECO:0000313" key="8">
    <source>
        <dbReference type="EMBL" id="GAA1994734.1"/>
    </source>
</evidence>